<evidence type="ECO:0000313" key="2">
    <source>
        <dbReference type="EMBL" id="EDY21584.1"/>
    </source>
</evidence>
<dbReference type="InterPro" id="IPR002938">
    <property type="entry name" value="FAD-bd"/>
</dbReference>
<dbReference type="STRING" id="497964.CfE428DRAFT_0829"/>
<dbReference type="AlphaFoldDB" id="B4CVZ2"/>
<evidence type="ECO:0000313" key="3">
    <source>
        <dbReference type="Proteomes" id="UP000005824"/>
    </source>
</evidence>
<dbReference type="EMBL" id="ABVL01000002">
    <property type="protein sequence ID" value="EDY21584.1"/>
    <property type="molecule type" value="Genomic_DNA"/>
</dbReference>
<dbReference type="Pfam" id="PF01494">
    <property type="entry name" value="FAD_binding_3"/>
    <property type="match status" value="1"/>
</dbReference>
<dbReference type="PANTHER" id="PTHR42685">
    <property type="entry name" value="GERANYLGERANYL DIPHOSPHATE REDUCTASE"/>
    <property type="match status" value="1"/>
</dbReference>
<dbReference type="Proteomes" id="UP000005824">
    <property type="component" value="Unassembled WGS sequence"/>
</dbReference>
<dbReference type="NCBIfam" id="TIGR02032">
    <property type="entry name" value="GG-red-SF"/>
    <property type="match status" value="1"/>
</dbReference>
<dbReference type="GO" id="GO:0016628">
    <property type="term" value="F:oxidoreductase activity, acting on the CH-CH group of donors, NAD or NADP as acceptor"/>
    <property type="evidence" value="ECO:0007669"/>
    <property type="project" value="InterPro"/>
</dbReference>
<comment type="caution">
    <text evidence="2">The sequence shown here is derived from an EMBL/GenBank/DDBJ whole genome shotgun (WGS) entry which is preliminary data.</text>
</comment>
<dbReference type="SUPFAM" id="SSF51905">
    <property type="entry name" value="FAD/NAD(P)-binding domain"/>
    <property type="match status" value="1"/>
</dbReference>
<feature type="domain" description="FAD-binding" evidence="1">
    <location>
        <begin position="2"/>
        <end position="162"/>
    </location>
</feature>
<dbReference type="RefSeq" id="WP_006978156.1">
    <property type="nucleotide sequence ID" value="NZ_ABVL01000002.1"/>
</dbReference>
<organism evidence="2 3">
    <name type="scientific">Chthoniobacter flavus Ellin428</name>
    <dbReference type="NCBI Taxonomy" id="497964"/>
    <lineage>
        <taxon>Bacteria</taxon>
        <taxon>Pseudomonadati</taxon>
        <taxon>Verrucomicrobiota</taxon>
        <taxon>Spartobacteria</taxon>
        <taxon>Chthoniobacterales</taxon>
        <taxon>Chthoniobacteraceae</taxon>
        <taxon>Chthoniobacter</taxon>
    </lineage>
</organism>
<gene>
    <name evidence="2" type="ORF">CfE428DRAFT_0829</name>
</gene>
<dbReference type="InterPro" id="IPR050407">
    <property type="entry name" value="Geranylgeranyl_reductase"/>
</dbReference>
<dbReference type="InParanoid" id="B4CVZ2"/>
<dbReference type="InterPro" id="IPR011777">
    <property type="entry name" value="Geranylgeranyl_Rdtase_fam"/>
</dbReference>
<dbReference type="PANTHER" id="PTHR42685:SF22">
    <property type="entry name" value="CONDITIONED MEDIUM FACTOR RECEPTOR 1"/>
    <property type="match status" value="1"/>
</dbReference>
<reference evidence="2 3" key="1">
    <citation type="journal article" date="2011" name="J. Bacteriol.">
        <title>Genome sequence of Chthoniobacter flavus Ellin428, an aerobic heterotrophic soil bacterium.</title>
        <authorList>
            <person name="Kant R."/>
            <person name="van Passel M.W."/>
            <person name="Palva A."/>
            <person name="Lucas S."/>
            <person name="Lapidus A."/>
            <person name="Glavina Del Rio T."/>
            <person name="Dalin E."/>
            <person name="Tice H."/>
            <person name="Bruce D."/>
            <person name="Goodwin L."/>
            <person name="Pitluck S."/>
            <person name="Larimer F.W."/>
            <person name="Land M.L."/>
            <person name="Hauser L."/>
            <person name="Sangwan P."/>
            <person name="de Vos W.M."/>
            <person name="Janssen P.H."/>
            <person name="Smidt H."/>
        </authorList>
    </citation>
    <scope>NUCLEOTIDE SEQUENCE [LARGE SCALE GENOMIC DNA]</scope>
    <source>
        <strain evidence="2 3">Ellin428</strain>
    </source>
</reference>
<keyword evidence="3" id="KW-1185">Reference proteome</keyword>
<sequence length="357" mass="38735" precursor="true">MEYDVAIIGAGPAGSTCAAHCAQAGWRTLVIEKARFPRDKVCGDCVNPACWPILDRLGVTDRLHAQPHSRLKEVAFVSPQGRTLRLPLPDSDRGEIAIPRRLFDAVLLDRARELGAEVHEDAPLTALESGWKLQTTRGSFSARYLIAADGRNSTVARLLGLLPAAAKDRIGLQAHLPIPSGMHERVAMHFLPFGYCGMNDIGNEQFNLCLVARPERLADLKAWAAARFDIAPETAWRTITPLSRAPIGTVHERLLAIGDAARIVEPFTGEGIYYALASGELAARHLLANDLPGFAAAHARLYRGRLWVNELARAAVLRPWLATGILEFAHLFPRALQFLTSKVVAPATSGEASASTA</sequence>
<protein>
    <submittedName>
        <fullName evidence="2">Geranylgeranyl reductase</fullName>
    </submittedName>
</protein>
<dbReference type="InterPro" id="IPR036188">
    <property type="entry name" value="FAD/NAD-bd_sf"/>
</dbReference>
<dbReference type="eggNOG" id="COG0644">
    <property type="taxonomic scope" value="Bacteria"/>
</dbReference>
<dbReference type="PRINTS" id="PR00420">
    <property type="entry name" value="RNGMNOXGNASE"/>
</dbReference>
<accession>B4CVZ2</accession>
<proteinExistence type="predicted"/>
<dbReference type="Gene3D" id="3.50.50.60">
    <property type="entry name" value="FAD/NAD(P)-binding domain"/>
    <property type="match status" value="1"/>
</dbReference>
<evidence type="ECO:0000259" key="1">
    <source>
        <dbReference type="Pfam" id="PF01494"/>
    </source>
</evidence>
<dbReference type="GO" id="GO:0071949">
    <property type="term" value="F:FAD binding"/>
    <property type="evidence" value="ECO:0007669"/>
    <property type="project" value="InterPro"/>
</dbReference>
<name>B4CVZ2_9BACT</name>